<evidence type="ECO:0000313" key="2">
    <source>
        <dbReference type="EMBL" id="MBN3557004.1"/>
    </source>
</evidence>
<dbReference type="SUPFAM" id="SSF51735">
    <property type="entry name" value="NAD(P)-binding Rossmann-fold domains"/>
    <property type="match status" value="1"/>
</dbReference>
<dbReference type="EMBL" id="JACHNX010000028">
    <property type="protein sequence ID" value="MBB4611418.1"/>
    <property type="molecule type" value="Genomic_DNA"/>
</dbReference>
<keyword evidence="3" id="KW-1185">Reference proteome</keyword>
<dbReference type="InterPro" id="IPR036291">
    <property type="entry name" value="NAD(P)-bd_dom_sf"/>
</dbReference>
<sequence>MYNSRTIASIAGRAFDVLVCAGAPASMWAANRDPAGDEANLKALSNTLSTVKAKHLVLISTIAVFDDPAAGYDERHASYEVEKAYGRNRRTFEERLRAVFPTMHTVRLPALFGAGLKKNFVFDVINPVPSFLPPERFAVLKEAVGDRLAEALANLYRFDTGLNMMALDRSALALSPVKQEFTEAVAAAGMQATQFTNSQSEYQYYDMSRLAEDIDRVIENDLDVVNICSEPIAARDIHMELTGVPFDNDRSPLVREDMRTVHADMFGATGHYLYDRADTLARLKRFYQAETGR</sequence>
<gene>
    <name evidence="1" type="ORF">GGQ89_003665</name>
    <name evidence="2" type="ORF">JYA60_01985</name>
</gene>
<protein>
    <submittedName>
        <fullName evidence="2">Sugar nucleotide-binding protein</fullName>
    </submittedName>
</protein>
<evidence type="ECO:0000313" key="1">
    <source>
        <dbReference type="EMBL" id="MBB4611418.1"/>
    </source>
</evidence>
<evidence type="ECO:0000313" key="4">
    <source>
        <dbReference type="Proteomes" id="UP000704529"/>
    </source>
</evidence>
<evidence type="ECO:0000313" key="3">
    <source>
        <dbReference type="Proteomes" id="UP000584663"/>
    </source>
</evidence>
<dbReference type="RefSeq" id="WP_184106703.1">
    <property type="nucleotide sequence ID" value="NZ_JACHNX010000028.1"/>
</dbReference>
<accession>A0AA40ZXS6</accession>
<reference evidence="1 3" key="1">
    <citation type="submission" date="2020-08" db="EMBL/GenBank/DDBJ databases">
        <title>Genomic Encyclopedia of Type Strains, Phase IV (KMG-IV): sequencing the most valuable type-strain genomes for metagenomic binning, comparative biology and taxonomic classification.</title>
        <authorList>
            <person name="Goeker M."/>
        </authorList>
    </citation>
    <scope>NUCLEOTIDE SEQUENCE [LARGE SCALE GENOMIC DNA]</scope>
    <source>
        <strain evidence="1 3">DSM 14562</strain>
    </source>
</reference>
<dbReference type="Gene3D" id="3.40.50.720">
    <property type="entry name" value="NAD(P)-binding Rossmann-like Domain"/>
    <property type="match status" value="1"/>
</dbReference>
<dbReference type="AlphaFoldDB" id="A0AA40ZXS6"/>
<dbReference type="EMBL" id="JAFHKU010000096">
    <property type="protein sequence ID" value="MBN3557004.1"/>
    <property type="molecule type" value="Genomic_DNA"/>
</dbReference>
<dbReference type="Proteomes" id="UP000584663">
    <property type="component" value="Unassembled WGS sequence"/>
</dbReference>
<reference evidence="2" key="2">
    <citation type="submission" date="2021-01" db="EMBL/GenBank/DDBJ databases">
        <title>Genome Sequencing of Type Strains.</title>
        <authorList>
            <person name="Lemaire J.F."/>
            <person name="Inderbitzin P."/>
            <person name="Collins S.B."/>
            <person name="Wespe N."/>
            <person name="Knight-Connoni V."/>
        </authorList>
    </citation>
    <scope>NUCLEOTIDE SEQUENCE</scope>
    <source>
        <strain evidence="2">DSM 14562</strain>
    </source>
</reference>
<name>A0AA40ZXS6_9SPHN</name>
<proteinExistence type="predicted"/>
<organism evidence="2 4">
    <name type="scientific">Sphingomonas yabuuchiae</name>
    <dbReference type="NCBI Taxonomy" id="172044"/>
    <lineage>
        <taxon>Bacteria</taxon>
        <taxon>Pseudomonadati</taxon>
        <taxon>Pseudomonadota</taxon>
        <taxon>Alphaproteobacteria</taxon>
        <taxon>Sphingomonadales</taxon>
        <taxon>Sphingomonadaceae</taxon>
        <taxon>Sphingomonas</taxon>
    </lineage>
</organism>
<comment type="caution">
    <text evidence="2">The sequence shown here is derived from an EMBL/GenBank/DDBJ whole genome shotgun (WGS) entry which is preliminary data.</text>
</comment>
<dbReference type="Proteomes" id="UP000704529">
    <property type="component" value="Unassembled WGS sequence"/>
</dbReference>